<name>A0A1I5C5L5_9FIRM</name>
<dbReference type="AlphaFoldDB" id="A0A1I5C5L5"/>
<organism evidence="1 2">
    <name type="scientific">Anaerocolumna aminovalerica</name>
    <dbReference type="NCBI Taxonomy" id="1527"/>
    <lineage>
        <taxon>Bacteria</taxon>
        <taxon>Bacillati</taxon>
        <taxon>Bacillota</taxon>
        <taxon>Clostridia</taxon>
        <taxon>Lachnospirales</taxon>
        <taxon>Lachnospiraceae</taxon>
        <taxon>Anaerocolumna</taxon>
    </lineage>
</organism>
<evidence type="ECO:0000313" key="2">
    <source>
        <dbReference type="Proteomes" id="UP000198806"/>
    </source>
</evidence>
<proteinExistence type="predicted"/>
<accession>A0A1I5C5L5</accession>
<gene>
    <name evidence="1" type="ORF">SAMN04489757_102151</name>
</gene>
<evidence type="ECO:0000313" key="1">
    <source>
        <dbReference type="EMBL" id="SFN82295.1"/>
    </source>
</evidence>
<reference evidence="1 2" key="1">
    <citation type="submission" date="2016-10" db="EMBL/GenBank/DDBJ databases">
        <authorList>
            <person name="de Groot N.N."/>
        </authorList>
    </citation>
    <scope>NUCLEOTIDE SEQUENCE [LARGE SCALE GENOMIC DNA]</scope>
    <source>
        <strain evidence="1 2">DSM 1283</strain>
    </source>
</reference>
<dbReference type="EMBL" id="FOWD01000002">
    <property type="protein sequence ID" value="SFN82295.1"/>
    <property type="molecule type" value="Genomic_DNA"/>
</dbReference>
<evidence type="ECO:0008006" key="3">
    <source>
        <dbReference type="Google" id="ProtNLM"/>
    </source>
</evidence>
<dbReference type="RefSeq" id="WP_170847857.1">
    <property type="nucleotide sequence ID" value="NZ_BAABFM010000017.1"/>
</dbReference>
<sequence>MSYVAPALREKFETLSIDLQDAILERNVQLYTIHDLIHVLEEIVAEEETQPQT</sequence>
<protein>
    <recommendedName>
        <fullName evidence="3">Molecular chaperone GroEL</fullName>
    </recommendedName>
</protein>
<dbReference type="Proteomes" id="UP000198806">
    <property type="component" value="Unassembled WGS sequence"/>
</dbReference>
<keyword evidence="2" id="KW-1185">Reference proteome</keyword>